<organism evidence="2 3">
    <name type="scientific">Effrenium voratum</name>
    <dbReference type="NCBI Taxonomy" id="2562239"/>
    <lineage>
        <taxon>Eukaryota</taxon>
        <taxon>Sar</taxon>
        <taxon>Alveolata</taxon>
        <taxon>Dinophyceae</taxon>
        <taxon>Suessiales</taxon>
        <taxon>Symbiodiniaceae</taxon>
        <taxon>Effrenium</taxon>
    </lineage>
</organism>
<evidence type="ECO:0000256" key="1">
    <source>
        <dbReference type="SAM" id="MobiDB-lite"/>
    </source>
</evidence>
<dbReference type="AlphaFoldDB" id="A0AA36MYJ7"/>
<proteinExistence type="predicted"/>
<gene>
    <name evidence="2" type="ORF">EVOR1521_LOCUS11933</name>
</gene>
<dbReference type="Proteomes" id="UP001178507">
    <property type="component" value="Unassembled WGS sequence"/>
</dbReference>
<evidence type="ECO:0008006" key="4">
    <source>
        <dbReference type="Google" id="ProtNLM"/>
    </source>
</evidence>
<evidence type="ECO:0000313" key="3">
    <source>
        <dbReference type="Proteomes" id="UP001178507"/>
    </source>
</evidence>
<feature type="compositionally biased region" description="Acidic residues" evidence="1">
    <location>
        <begin position="1"/>
        <end position="10"/>
    </location>
</feature>
<dbReference type="EMBL" id="CAUJNA010001224">
    <property type="protein sequence ID" value="CAJ1385304.1"/>
    <property type="molecule type" value="Genomic_DNA"/>
</dbReference>
<feature type="compositionally biased region" description="Basic and acidic residues" evidence="1">
    <location>
        <begin position="16"/>
        <end position="25"/>
    </location>
</feature>
<reference evidence="2" key="1">
    <citation type="submission" date="2023-08" db="EMBL/GenBank/DDBJ databases">
        <authorList>
            <person name="Chen Y."/>
            <person name="Shah S."/>
            <person name="Dougan E. K."/>
            <person name="Thang M."/>
            <person name="Chan C."/>
        </authorList>
    </citation>
    <scope>NUCLEOTIDE SEQUENCE</scope>
</reference>
<name>A0AA36MYJ7_9DINO</name>
<protein>
    <recommendedName>
        <fullName evidence="4">RRM domain-containing protein</fullName>
    </recommendedName>
</protein>
<feature type="region of interest" description="Disordered" evidence="1">
    <location>
        <begin position="1"/>
        <end position="36"/>
    </location>
</feature>
<accession>A0AA36MYJ7</accession>
<evidence type="ECO:0000313" key="2">
    <source>
        <dbReference type="EMBL" id="CAJ1385304.1"/>
    </source>
</evidence>
<sequence>MADFDNDDADLFGLSKGKDFGKNRPESSNSNFDVKVKDMMHKDEGRSGSENGTKLIAENLIHAQMAAAGIWLKPGEDPHQVAQDLAAAEADNASLPRLAEEDLVQFMVKLSVEGFPQAVKVRKMQKFHGSILEPPKWLGEPAKPWEAGLAFCAEVGQFFGRDSHVRVHQENCGQIRFQAGDKVTFCIPEEPERGALPEAKLVVLASTDRPFGAVLSCCRIHLPRPGGEAKAPLCLDLHAFTSKVVLSGLSIDVTETELMRFFNKQGATKGLVAHARGCSFASIAFPSLRDVATFLGRSAHAFADDKETRIAMLLNRAPTRPHTADQARLPAIPAPTISPGEDHGCIHVGWAPLALAIGYVVEVRPVSAKVEWSPVDVGGRLGASGAGGYFAPSCSSCKVSGLQVGFAYEASSPRTSQFKGRA</sequence>
<keyword evidence="3" id="KW-1185">Reference proteome</keyword>
<comment type="caution">
    <text evidence="2">The sequence shown here is derived from an EMBL/GenBank/DDBJ whole genome shotgun (WGS) entry which is preliminary data.</text>
</comment>